<protein>
    <submittedName>
        <fullName evidence="1">S-adenosyl-L-methionine-dependent methyltransferase</fullName>
    </submittedName>
</protein>
<evidence type="ECO:0000313" key="2">
    <source>
        <dbReference type="Proteomes" id="UP000799755"/>
    </source>
</evidence>
<keyword evidence="2" id="KW-1185">Reference proteome</keyword>
<keyword evidence="1" id="KW-0489">Methyltransferase</keyword>
<evidence type="ECO:0000313" key="1">
    <source>
        <dbReference type="EMBL" id="KAF2469089.1"/>
    </source>
</evidence>
<sequence length="266" mass="29587">MASESSTEKFPSTQNTQYDKIGTKYNYMHELPAVQPEKPSVVAAVGGIKGLRCLDLACGTGRYTHLLHTLGASSVHGYDISSTMISGAKTTYPPSSYPALHFAVADCSKPLDPKPEPFDLIFAGWFLNYAGTQEELVSMFRVIGENLKPDGRFVGITTNVNDPKMKEPKMDFYGLDILVLDPEYKEPGGSGEDLGITARVVAHTEFAIQFDVFQFKKDVYERCAAKAGLRLKWSDPVVPDDERMATQYWARWLERPTFVVVEAVRT</sequence>
<gene>
    <name evidence="1" type="ORF">BDR25DRAFT_289271</name>
</gene>
<keyword evidence="1" id="KW-0808">Transferase</keyword>
<proteinExistence type="predicted"/>
<organism evidence="1 2">
    <name type="scientific">Lindgomyces ingoldianus</name>
    <dbReference type="NCBI Taxonomy" id="673940"/>
    <lineage>
        <taxon>Eukaryota</taxon>
        <taxon>Fungi</taxon>
        <taxon>Dikarya</taxon>
        <taxon>Ascomycota</taxon>
        <taxon>Pezizomycotina</taxon>
        <taxon>Dothideomycetes</taxon>
        <taxon>Pleosporomycetidae</taxon>
        <taxon>Pleosporales</taxon>
        <taxon>Lindgomycetaceae</taxon>
        <taxon>Lindgomyces</taxon>
    </lineage>
</organism>
<comment type="caution">
    <text evidence="1">The sequence shown here is derived from an EMBL/GenBank/DDBJ whole genome shotgun (WGS) entry which is preliminary data.</text>
</comment>
<dbReference type="Proteomes" id="UP000799755">
    <property type="component" value="Unassembled WGS sequence"/>
</dbReference>
<dbReference type="EMBL" id="MU003513">
    <property type="protein sequence ID" value="KAF2469089.1"/>
    <property type="molecule type" value="Genomic_DNA"/>
</dbReference>
<reference evidence="1" key="1">
    <citation type="journal article" date="2020" name="Stud. Mycol.">
        <title>101 Dothideomycetes genomes: a test case for predicting lifestyles and emergence of pathogens.</title>
        <authorList>
            <person name="Haridas S."/>
            <person name="Albert R."/>
            <person name="Binder M."/>
            <person name="Bloem J."/>
            <person name="Labutti K."/>
            <person name="Salamov A."/>
            <person name="Andreopoulos B."/>
            <person name="Baker S."/>
            <person name="Barry K."/>
            <person name="Bills G."/>
            <person name="Bluhm B."/>
            <person name="Cannon C."/>
            <person name="Castanera R."/>
            <person name="Culley D."/>
            <person name="Daum C."/>
            <person name="Ezra D."/>
            <person name="Gonzalez J."/>
            <person name="Henrissat B."/>
            <person name="Kuo A."/>
            <person name="Liang C."/>
            <person name="Lipzen A."/>
            <person name="Lutzoni F."/>
            <person name="Magnuson J."/>
            <person name="Mondo S."/>
            <person name="Nolan M."/>
            <person name="Ohm R."/>
            <person name="Pangilinan J."/>
            <person name="Park H.-J."/>
            <person name="Ramirez L."/>
            <person name="Alfaro M."/>
            <person name="Sun H."/>
            <person name="Tritt A."/>
            <person name="Yoshinaga Y."/>
            <person name="Zwiers L.-H."/>
            <person name="Turgeon B."/>
            <person name="Goodwin S."/>
            <person name="Spatafora J."/>
            <person name="Crous P."/>
            <person name="Grigoriev I."/>
        </authorList>
    </citation>
    <scope>NUCLEOTIDE SEQUENCE</scope>
    <source>
        <strain evidence="1">ATCC 200398</strain>
    </source>
</reference>
<name>A0ACB6QQ23_9PLEO</name>
<accession>A0ACB6QQ23</accession>